<dbReference type="Gene3D" id="3.30.70.2390">
    <property type="match status" value="1"/>
</dbReference>
<organism evidence="3 4">
    <name type="scientific">Bifidobacterium favimelis</name>
    <dbReference type="NCBI Taxonomy" id="3122979"/>
    <lineage>
        <taxon>Bacteria</taxon>
        <taxon>Bacillati</taxon>
        <taxon>Actinomycetota</taxon>
        <taxon>Actinomycetes</taxon>
        <taxon>Bifidobacteriales</taxon>
        <taxon>Bifidobacteriaceae</taxon>
        <taxon>Bifidobacterium</taxon>
    </lineage>
</organism>
<feature type="domain" description="LytR/CpsA/Psr regulator C-terminal" evidence="2">
    <location>
        <begin position="79"/>
        <end position="165"/>
    </location>
</feature>
<dbReference type="InterPro" id="IPR027381">
    <property type="entry name" value="LytR/CpsA/Psr_C"/>
</dbReference>
<evidence type="ECO:0000256" key="1">
    <source>
        <dbReference type="SAM" id="Phobius"/>
    </source>
</evidence>
<keyword evidence="1" id="KW-1133">Transmembrane helix</keyword>
<keyword evidence="4" id="KW-1185">Reference proteome</keyword>
<evidence type="ECO:0000259" key="2">
    <source>
        <dbReference type="Pfam" id="PF13399"/>
    </source>
</evidence>
<keyword evidence="1" id="KW-0472">Membrane</keyword>
<feature type="transmembrane region" description="Helical" evidence="1">
    <location>
        <begin position="23"/>
        <end position="44"/>
    </location>
</feature>
<gene>
    <name evidence="3" type="ORF">V8P97_00145</name>
</gene>
<protein>
    <submittedName>
        <fullName evidence="3">LytR C-terminal domain-containing protein</fullName>
    </submittedName>
</protein>
<proteinExistence type="predicted"/>
<evidence type="ECO:0000313" key="3">
    <source>
        <dbReference type="EMBL" id="MEK0305894.1"/>
    </source>
</evidence>
<dbReference type="Pfam" id="PF13399">
    <property type="entry name" value="LytR_C"/>
    <property type="match status" value="1"/>
</dbReference>
<evidence type="ECO:0000313" key="4">
    <source>
        <dbReference type="Proteomes" id="UP001373159"/>
    </source>
</evidence>
<dbReference type="RefSeq" id="WP_340468449.1">
    <property type="nucleotide sequence ID" value="NZ_JBANBB010000001.1"/>
</dbReference>
<dbReference type="Proteomes" id="UP001373159">
    <property type="component" value="Unassembled WGS sequence"/>
</dbReference>
<dbReference type="EMBL" id="JBANBB010000001">
    <property type="protein sequence ID" value="MEK0305894.1"/>
    <property type="molecule type" value="Genomic_DNA"/>
</dbReference>
<comment type="caution">
    <text evidence="3">The sequence shown here is derived from an EMBL/GenBank/DDBJ whole genome shotgun (WGS) entry which is preliminary data.</text>
</comment>
<keyword evidence="1" id="KW-0812">Transmembrane</keyword>
<name>A0ABU8ZL19_9BIFI</name>
<sequence length="204" mass="21918">MTNPDPLDEREARRQFVRRRQKMVFTIALVSLVVILVVCLLTIFGSVGAKARDSAASKPNYGVRVPCAPENAKVASHQDIRVRVMNGTSKSGLATAVSSAMKLRGFNTQGAGDYPGKSEVTRTQIRFGASGIAKGYTVAGQFTDAVMIMDDRNDDLVDIIIGATFNDLTKDDKASQEGKPITSIDGCIKDVNGMKAKLPKAPAR</sequence>
<accession>A0ABU8ZL19</accession>
<reference evidence="3 4" key="1">
    <citation type="submission" date="2024-02" db="EMBL/GenBank/DDBJ databases">
        <title>Bifidobacterium honeyensis sp. nov., isolated from the comb honey.</title>
        <authorList>
            <person name="Liu W."/>
            <person name="Li Y."/>
        </authorList>
    </citation>
    <scope>NUCLEOTIDE SEQUENCE [LARGE SCALE GENOMIC DNA]</scope>
    <source>
        <strain evidence="3 4">IMAU50988</strain>
    </source>
</reference>